<feature type="region of interest" description="Disordered" evidence="1">
    <location>
        <begin position="1"/>
        <end position="21"/>
    </location>
</feature>
<evidence type="ECO:0000313" key="2">
    <source>
        <dbReference type="EMBL" id="MXY32581.1"/>
    </source>
</evidence>
<comment type="caution">
    <text evidence="2">The sequence shown here is derived from an EMBL/GenBank/DDBJ whole genome shotgun (WGS) entry which is preliminary data.</text>
</comment>
<evidence type="ECO:0000256" key="1">
    <source>
        <dbReference type="SAM" id="MobiDB-lite"/>
    </source>
</evidence>
<gene>
    <name evidence="2" type="ORF">F4Y60_00505</name>
</gene>
<accession>A0A6B0XV91</accession>
<protein>
    <submittedName>
        <fullName evidence="2">Transposase</fullName>
    </submittedName>
</protein>
<organism evidence="2">
    <name type="scientific">Boseongicola sp. SB0664_bin_43</name>
    <dbReference type="NCBI Taxonomy" id="2604844"/>
    <lineage>
        <taxon>Bacteria</taxon>
        <taxon>Pseudomonadati</taxon>
        <taxon>Pseudomonadota</taxon>
        <taxon>Alphaproteobacteria</taxon>
        <taxon>Rhodobacterales</taxon>
        <taxon>Paracoccaceae</taxon>
        <taxon>Boseongicola</taxon>
    </lineage>
</organism>
<dbReference type="AlphaFoldDB" id="A0A6B0XV91"/>
<name>A0A6B0XV91_9RHOB</name>
<feature type="compositionally biased region" description="Basic and acidic residues" evidence="1">
    <location>
        <begin position="1"/>
        <end position="14"/>
    </location>
</feature>
<proteinExistence type="predicted"/>
<dbReference type="EMBL" id="VXRY01000020">
    <property type="protein sequence ID" value="MXY32581.1"/>
    <property type="molecule type" value="Genomic_DNA"/>
</dbReference>
<reference evidence="2" key="1">
    <citation type="submission" date="2019-09" db="EMBL/GenBank/DDBJ databases">
        <title>Characterisation of the sponge microbiome using genome-centric metagenomics.</title>
        <authorList>
            <person name="Engelberts J.P."/>
            <person name="Robbins S.J."/>
            <person name="De Goeij J.M."/>
            <person name="Aranda M."/>
            <person name="Bell S.C."/>
            <person name="Webster N.S."/>
        </authorList>
    </citation>
    <scope>NUCLEOTIDE SEQUENCE</scope>
    <source>
        <strain evidence="2">SB0664_bin_43</strain>
    </source>
</reference>
<sequence>MKQPRRPELDRHELQQGSNRHRIARRKVARFQLRVADLRRAMLHEASDMLTRRFDTIVVEVLTLRNMARNRRLSLAYMDSGRAEFRRQLACKEWLRRNTIVVAPRFFARQGPVRGAGR</sequence>